<evidence type="ECO:0000313" key="2">
    <source>
        <dbReference type="EMBL" id="PTX41385.1"/>
    </source>
</evidence>
<comment type="caution">
    <text evidence="2">The sequence shown here is derived from an EMBL/GenBank/DDBJ whole genome shotgun (WGS) entry which is preliminary data.</text>
</comment>
<proteinExistence type="predicted"/>
<dbReference type="AlphaFoldDB" id="A0A2T6AC32"/>
<dbReference type="Proteomes" id="UP000244069">
    <property type="component" value="Unassembled WGS sequence"/>
</dbReference>
<name>A0A2T6AC32_9RHOB</name>
<keyword evidence="3" id="KW-1185">Reference proteome</keyword>
<organism evidence="2 3">
    <name type="scientific">Allosediminivita pacifica</name>
    <dbReference type="NCBI Taxonomy" id="1267769"/>
    <lineage>
        <taxon>Bacteria</taxon>
        <taxon>Pseudomonadati</taxon>
        <taxon>Pseudomonadota</taxon>
        <taxon>Alphaproteobacteria</taxon>
        <taxon>Rhodobacterales</taxon>
        <taxon>Paracoccaceae</taxon>
        <taxon>Allosediminivita</taxon>
    </lineage>
</organism>
<reference evidence="2 3" key="1">
    <citation type="submission" date="2018-04" db="EMBL/GenBank/DDBJ databases">
        <title>Genomic Encyclopedia of Archaeal and Bacterial Type Strains, Phase II (KMG-II): from individual species to whole genera.</title>
        <authorList>
            <person name="Goeker M."/>
        </authorList>
    </citation>
    <scope>NUCLEOTIDE SEQUENCE [LARGE SCALE GENOMIC DNA]</scope>
    <source>
        <strain evidence="2 3">DSM 29329</strain>
    </source>
</reference>
<evidence type="ECO:0000313" key="3">
    <source>
        <dbReference type="Proteomes" id="UP000244069"/>
    </source>
</evidence>
<feature type="region of interest" description="Disordered" evidence="1">
    <location>
        <begin position="82"/>
        <end position="115"/>
    </location>
</feature>
<sequence>MIPAFPHRKIMRLFVVTLLAFLLVVSSVPQWGMAGAPASGHGCAACPEDMPSHDMEQEGGNVSSCAQMGLCVLALPPVDQPAAGNPAPAASRTGRPGDTTGRATTLPFDLPPPRS</sequence>
<protein>
    <submittedName>
        <fullName evidence="2">Uncharacterized protein</fullName>
    </submittedName>
</protein>
<dbReference type="EMBL" id="QBKN01000029">
    <property type="protein sequence ID" value="PTX41385.1"/>
    <property type="molecule type" value="Genomic_DNA"/>
</dbReference>
<evidence type="ECO:0000256" key="1">
    <source>
        <dbReference type="SAM" id="MobiDB-lite"/>
    </source>
</evidence>
<gene>
    <name evidence="2" type="ORF">C8N44_12953</name>
</gene>
<accession>A0A2T6AC32</accession>